<name>A0A392RHU4_9FABA</name>
<keyword evidence="2" id="KW-1185">Reference proteome</keyword>
<proteinExistence type="predicted"/>
<feature type="non-terminal residue" evidence="1">
    <location>
        <position position="50"/>
    </location>
</feature>
<organism evidence="1 2">
    <name type="scientific">Trifolium medium</name>
    <dbReference type="NCBI Taxonomy" id="97028"/>
    <lineage>
        <taxon>Eukaryota</taxon>
        <taxon>Viridiplantae</taxon>
        <taxon>Streptophyta</taxon>
        <taxon>Embryophyta</taxon>
        <taxon>Tracheophyta</taxon>
        <taxon>Spermatophyta</taxon>
        <taxon>Magnoliopsida</taxon>
        <taxon>eudicotyledons</taxon>
        <taxon>Gunneridae</taxon>
        <taxon>Pentapetalae</taxon>
        <taxon>rosids</taxon>
        <taxon>fabids</taxon>
        <taxon>Fabales</taxon>
        <taxon>Fabaceae</taxon>
        <taxon>Papilionoideae</taxon>
        <taxon>50 kb inversion clade</taxon>
        <taxon>NPAAA clade</taxon>
        <taxon>Hologalegina</taxon>
        <taxon>IRL clade</taxon>
        <taxon>Trifolieae</taxon>
        <taxon>Trifolium</taxon>
    </lineage>
</organism>
<reference evidence="1 2" key="1">
    <citation type="journal article" date="2018" name="Front. Plant Sci.">
        <title>Red Clover (Trifolium pratense) and Zigzag Clover (T. medium) - A Picture of Genomic Similarities and Differences.</title>
        <authorList>
            <person name="Dluhosova J."/>
            <person name="Istvanek J."/>
            <person name="Nedelnik J."/>
            <person name="Repkova J."/>
        </authorList>
    </citation>
    <scope>NUCLEOTIDE SEQUENCE [LARGE SCALE GENOMIC DNA]</scope>
    <source>
        <strain evidence="2">cv. 10/8</strain>
        <tissue evidence="1">Leaf</tissue>
    </source>
</reference>
<comment type="caution">
    <text evidence="1">The sequence shown here is derived from an EMBL/GenBank/DDBJ whole genome shotgun (WGS) entry which is preliminary data.</text>
</comment>
<protein>
    <submittedName>
        <fullName evidence="1">Uncharacterized protein</fullName>
    </submittedName>
</protein>
<dbReference type="AlphaFoldDB" id="A0A392RHU4"/>
<dbReference type="EMBL" id="LXQA010227079">
    <property type="protein sequence ID" value="MCI35787.1"/>
    <property type="molecule type" value="Genomic_DNA"/>
</dbReference>
<dbReference type="Proteomes" id="UP000265520">
    <property type="component" value="Unassembled WGS sequence"/>
</dbReference>
<accession>A0A392RHU4</accession>
<evidence type="ECO:0000313" key="1">
    <source>
        <dbReference type="EMBL" id="MCI35787.1"/>
    </source>
</evidence>
<evidence type="ECO:0000313" key="2">
    <source>
        <dbReference type="Proteomes" id="UP000265520"/>
    </source>
</evidence>
<sequence>MWVRVHDYAVRRRAEDEVWRQDGCAQSEKKVRREPMARRLGLLNEEDEHA</sequence>